<feature type="signal peptide" evidence="1">
    <location>
        <begin position="1"/>
        <end position="21"/>
    </location>
</feature>
<evidence type="ECO:0000313" key="3">
    <source>
        <dbReference type="Proteomes" id="UP001321749"/>
    </source>
</evidence>
<protein>
    <submittedName>
        <fullName evidence="2">Uncharacterized protein</fullName>
    </submittedName>
</protein>
<dbReference type="AlphaFoldDB" id="A0AAV9HDH4"/>
<reference evidence="2" key="2">
    <citation type="submission" date="2023-06" db="EMBL/GenBank/DDBJ databases">
        <authorList>
            <consortium name="Lawrence Berkeley National Laboratory"/>
            <person name="Mondo S.J."/>
            <person name="Hensen N."/>
            <person name="Bonometti L."/>
            <person name="Westerberg I."/>
            <person name="Brannstrom I.O."/>
            <person name="Guillou S."/>
            <person name="Cros-Aarteil S."/>
            <person name="Calhoun S."/>
            <person name="Haridas S."/>
            <person name="Kuo A."/>
            <person name="Pangilinan J."/>
            <person name="Riley R."/>
            <person name="Labutti K."/>
            <person name="Andreopoulos B."/>
            <person name="Lipzen A."/>
            <person name="Chen C."/>
            <person name="Yanf M."/>
            <person name="Daum C."/>
            <person name="Ng V."/>
            <person name="Clum A."/>
            <person name="Steindorff A."/>
            <person name="Ohm R."/>
            <person name="Martin F."/>
            <person name="Silar P."/>
            <person name="Natvig D."/>
            <person name="Lalanne C."/>
            <person name="Gautier V."/>
            <person name="Ament-Velasquez S.L."/>
            <person name="Kruys A."/>
            <person name="Hutchinson M.I."/>
            <person name="Powell A.J."/>
            <person name="Barry K."/>
            <person name="Miller A.N."/>
            <person name="Grigoriev I.V."/>
            <person name="Debuchy R."/>
            <person name="Gladieux P."/>
            <person name="Thoren M.H."/>
            <person name="Johannesson H."/>
        </authorList>
    </citation>
    <scope>NUCLEOTIDE SEQUENCE</scope>
    <source>
        <strain evidence="2">PSN324</strain>
    </source>
</reference>
<sequence length="152" mass="15907">MRHLPCFVGLLPFSAFVVVASSRAQYTGYGRRPGKQVDGCMVGCGAPLAQARSGGGVMEFCGIACQPAGQNPAFSRLHIQQKKLGVHKCKCQFHCNCDVVPSQDGCARGNSFRAECRGRGGGEARVGIRSRSCMTNGLCLLASGKAVVAALA</sequence>
<name>A0AAV9HDH4_9PEZI</name>
<accession>A0AAV9HDH4</accession>
<proteinExistence type="predicted"/>
<comment type="caution">
    <text evidence="2">The sequence shown here is derived from an EMBL/GenBank/DDBJ whole genome shotgun (WGS) entry which is preliminary data.</text>
</comment>
<evidence type="ECO:0000313" key="2">
    <source>
        <dbReference type="EMBL" id="KAK4458592.1"/>
    </source>
</evidence>
<gene>
    <name evidence="2" type="ORF">QBC42DRAFT_255191</name>
</gene>
<organism evidence="2 3">
    <name type="scientific">Cladorrhinum samala</name>
    <dbReference type="NCBI Taxonomy" id="585594"/>
    <lineage>
        <taxon>Eukaryota</taxon>
        <taxon>Fungi</taxon>
        <taxon>Dikarya</taxon>
        <taxon>Ascomycota</taxon>
        <taxon>Pezizomycotina</taxon>
        <taxon>Sordariomycetes</taxon>
        <taxon>Sordariomycetidae</taxon>
        <taxon>Sordariales</taxon>
        <taxon>Podosporaceae</taxon>
        <taxon>Cladorrhinum</taxon>
    </lineage>
</organism>
<dbReference type="Proteomes" id="UP001321749">
    <property type="component" value="Unassembled WGS sequence"/>
</dbReference>
<dbReference type="EMBL" id="MU865063">
    <property type="protein sequence ID" value="KAK4458592.1"/>
    <property type="molecule type" value="Genomic_DNA"/>
</dbReference>
<keyword evidence="1" id="KW-0732">Signal</keyword>
<feature type="chain" id="PRO_5043922704" evidence="1">
    <location>
        <begin position="22"/>
        <end position="152"/>
    </location>
</feature>
<evidence type="ECO:0000256" key="1">
    <source>
        <dbReference type="SAM" id="SignalP"/>
    </source>
</evidence>
<reference evidence="2" key="1">
    <citation type="journal article" date="2023" name="Mol. Phylogenet. Evol.">
        <title>Genome-scale phylogeny and comparative genomics of the fungal order Sordariales.</title>
        <authorList>
            <person name="Hensen N."/>
            <person name="Bonometti L."/>
            <person name="Westerberg I."/>
            <person name="Brannstrom I.O."/>
            <person name="Guillou S."/>
            <person name="Cros-Aarteil S."/>
            <person name="Calhoun S."/>
            <person name="Haridas S."/>
            <person name="Kuo A."/>
            <person name="Mondo S."/>
            <person name="Pangilinan J."/>
            <person name="Riley R."/>
            <person name="LaButti K."/>
            <person name="Andreopoulos B."/>
            <person name="Lipzen A."/>
            <person name="Chen C."/>
            <person name="Yan M."/>
            <person name="Daum C."/>
            <person name="Ng V."/>
            <person name="Clum A."/>
            <person name="Steindorff A."/>
            <person name="Ohm R.A."/>
            <person name="Martin F."/>
            <person name="Silar P."/>
            <person name="Natvig D.O."/>
            <person name="Lalanne C."/>
            <person name="Gautier V."/>
            <person name="Ament-Velasquez S.L."/>
            <person name="Kruys A."/>
            <person name="Hutchinson M.I."/>
            <person name="Powell A.J."/>
            <person name="Barry K."/>
            <person name="Miller A.N."/>
            <person name="Grigoriev I.V."/>
            <person name="Debuchy R."/>
            <person name="Gladieux P."/>
            <person name="Hiltunen Thoren M."/>
            <person name="Johannesson H."/>
        </authorList>
    </citation>
    <scope>NUCLEOTIDE SEQUENCE</scope>
    <source>
        <strain evidence="2">PSN324</strain>
    </source>
</reference>
<keyword evidence="3" id="KW-1185">Reference proteome</keyword>